<dbReference type="Gene3D" id="2.120.10.80">
    <property type="entry name" value="Kelch-type beta propeller"/>
    <property type="match status" value="1"/>
</dbReference>
<sequence length="169" mass="18831">MSLNSWNHLGVQSADGMLEALPFRAWICEPDWKSNKIAFREDHTHRKQLVRVEWHTLNLKSGEISETLSTMPPEARPDGTAVACGNRVYVLGGLCIGDPFCPDQIFDSIHYNNCVFYFDCVRPGCGWKRAPPMLVPRQSPSAVAIGAPPLMVDRGNAWILNFGPGLMHP</sequence>
<dbReference type="SUPFAM" id="SSF117281">
    <property type="entry name" value="Kelch motif"/>
    <property type="match status" value="1"/>
</dbReference>
<evidence type="ECO:0000313" key="1">
    <source>
        <dbReference type="EMBL" id="KAK8989346.1"/>
    </source>
</evidence>
<keyword evidence="2" id="KW-1185">Reference proteome</keyword>
<dbReference type="Proteomes" id="UP001396334">
    <property type="component" value="Unassembled WGS sequence"/>
</dbReference>
<evidence type="ECO:0000313" key="2">
    <source>
        <dbReference type="Proteomes" id="UP001396334"/>
    </source>
</evidence>
<evidence type="ECO:0008006" key="3">
    <source>
        <dbReference type="Google" id="ProtNLM"/>
    </source>
</evidence>
<dbReference type="InterPro" id="IPR015915">
    <property type="entry name" value="Kelch-typ_b-propeller"/>
</dbReference>
<name>A0ABR2PLP7_9ROSI</name>
<comment type="caution">
    <text evidence="1">The sequence shown here is derived from an EMBL/GenBank/DDBJ whole genome shotgun (WGS) entry which is preliminary data.</text>
</comment>
<proteinExistence type="predicted"/>
<organism evidence="1 2">
    <name type="scientific">Hibiscus sabdariffa</name>
    <name type="common">roselle</name>
    <dbReference type="NCBI Taxonomy" id="183260"/>
    <lineage>
        <taxon>Eukaryota</taxon>
        <taxon>Viridiplantae</taxon>
        <taxon>Streptophyta</taxon>
        <taxon>Embryophyta</taxon>
        <taxon>Tracheophyta</taxon>
        <taxon>Spermatophyta</taxon>
        <taxon>Magnoliopsida</taxon>
        <taxon>eudicotyledons</taxon>
        <taxon>Gunneridae</taxon>
        <taxon>Pentapetalae</taxon>
        <taxon>rosids</taxon>
        <taxon>malvids</taxon>
        <taxon>Malvales</taxon>
        <taxon>Malvaceae</taxon>
        <taxon>Malvoideae</taxon>
        <taxon>Hibiscus</taxon>
    </lineage>
</organism>
<accession>A0ABR2PLP7</accession>
<gene>
    <name evidence="1" type="ORF">V6N11_063778</name>
</gene>
<dbReference type="EMBL" id="JBBPBN010000056">
    <property type="protein sequence ID" value="KAK8989346.1"/>
    <property type="molecule type" value="Genomic_DNA"/>
</dbReference>
<protein>
    <recommendedName>
        <fullName evidence="3">DUF295 domain-containing protein</fullName>
    </recommendedName>
</protein>
<reference evidence="1 2" key="1">
    <citation type="journal article" date="2024" name="G3 (Bethesda)">
        <title>Genome assembly of Hibiscus sabdariffa L. provides insights into metabolisms of medicinal natural products.</title>
        <authorList>
            <person name="Kim T."/>
        </authorList>
    </citation>
    <scope>NUCLEOTIDE SEQUENCE [LARGE SCALE GENOMIC DNA]</scope>
    <source>
        <strain evidence="1">TK-2024</strain>
        <tissue evidence="1">Old leaves</tissue>
    </source>
</reference>